<dbReference type="InterPro" id="IPR036390">
    <property type="entry name" value="WH_DNA-bd_sf"/>
</dbReference>
<reference evidence="2 3" key="1">
    <citation type="journal article" date="2019" name="Int. J. Syst. Evol. Microbiol.">
        <title>The Global Catalogue of Microorganisms (GCM) 10K type strain sequencing project: providing services to taxonomists for standard genome sequencing and annotation.</title>
        <authorList>
            <consortium name="The Broad Institute Genomics Platform"/>
            <consortium name="The Broad Institute Genome Sequencing Center for Infectious Disease"/>
            <person name="Wu L."/>
            <person name="Ma J."/>
        </authorList>
    </citation>
    <scope>NUCLEOTIDE SEQUENCE [LARGE SCALE GENOMIC DNA]</scope>
    <source>
        <strain evidence="2 3">JCM 6833</strain>
    </source>
</reference>
<dbReference type="SMART" id="SM00347">
    <property type="entry name" value="HTH_MARR"/>
    <property type="match status" value="1"/>
</dbReference>
<evidence type="ECO:0000259" key="1">
    <source>
        <dbReference type="PROSITE" id="PS50995"/>
    </source>
</evidence>
<proteinExistence type="predicted"/>
<dbReference type="PANTHER" id="PTHR33164:SF43">
    <property type="entry name" value="HTH-TYPE TRANSCRIPTIONAL REPRESSOR YETL"/>
    <property type="match status" value="1"/>
</dbReference>
<evidence type="ECO:0000313" key="3">
    <source>
        <dbReference type="Proteomes" id="UP001501509"/>
    </source>
</evidence>
<dbReference type="PRINTS" id="PR00598">
    <property type="entry name" value="HTHMARR"/>
</dbReference>
<dbReference type="PROSITE" id="PS50995">
    <property type="entry name" value="HTH_MARR_2"/>
    <property type="match status" value="1"/>
</dbReference>
<dbReference type="EMBL" id="BAAATD010000004">
    <property type="protein sequence ID" value="GAA2598670.1"/>
    <property type="molecule type" value="Genomic_DNA"/>
</dbReference>
<dbReference type="InterPro" id="IPR039422">
    <property type="entry name" value="MarR/SlyA-like"/>
</dbReference>
<organism evidence="2 3">
    <name type="scientific">Actinomadura fulvescens</name>
    <dbReference type="NCBI Taxonomy" id="46160"/>
    <lineage>
        <taxon>Bacteria</taxon>
        <taxon>Bacillati</taxon>
        <taxon>Actinomycetota</taxon>
        <taxon>Actinomycetes</taxon>
        <taxon>Streptosporangiales</taxon>
        <taxon>Thermomonosporaceae</taxon>
        <taxon>Actinomadura</taxon>
    </lineage>
</organism>
<dbReference type="SUPFAM" id="SSF46785">
    <property type="entry name" value="Winged helix' DNA-binding domain"/>
    <property type="match status" value="1"/>
</dbReference>
<dbReference type="InterPro" id="IPR000835">
    <property type="entry name" value="HTH_MarR-typ"/>
</dbReference>
<protein>
    <submittedName>
        <fullName evidence="2">MarR family transcriptional regulator</fullName>
    </submittedName>
</protein>
<dbReference type="Gene3D" id="1.10.10.10">
    <property type="entry name" value="Winged helix-like DNA-binding domain superfamily/Winged helix DNA-binding domain"/>
    <property type="match status" value="1"/>
</dbReference>
<comment type="caution">
    <text evidence="2">The sequence shown here is derived from an EMBL/GenBank/DDBJ whole genome shotgun (WGS) entry which is preliminary data.</text>
</comment>
<name>A0ABN3PVR9_9ACTN</name>
<dbReference type="PANTHER" id="PTHR33164">
    <property type="entry name" value="TRANSCRIPTIONAL REGULATOR, MARR FAMILY"/>
    <property type="match status" value="1"/>
</dbReference>
<feature type="domain" description="HTH marR-type" evidence="1">
    <location>
        <begin position="14"/>
        <end position="146"/>
    </location>
</feature>
<keyword evidence="3" id="KW-1185">Reference proteome</keyword>
<dbReference type="Pfam" id="PF01047">
    <property type="entry name" value="MarR"/>
    <property type="match status" value="1"/>
</dbReference>
<accession>A0ABN3PVR9</accession>
<gene>
    <name evidence="2" type="ORF">GCM10010411_35270</name>
</gene>
<sequence>MFVGAYLYAVNDERPDLAAMMIPLGRTLMAAEEPVLAAHGVSMWAYAVLHSLDERPVRNQSALAQAIGADKTRIIGVLDRLQERGLIRREPDPADRRAHLLSLTPEGRRVRDAIRAGIQERENRLLQRLPETDRQAFLRALQTLYAIPREEILGDSDD</sequence>
<evidence type="ECO:0000313" key="2">
    <source>
        <dbReference type="EMBL" id="GAA2598670.1"/>
    </source>
</evidence>
<dbReference type="InterPro" id="IPR036388">
    <property type="entry name" value="WH-like_DNA-bd_sf"/>
</dbReference>
<dbReference type="Proteomes" id="UP001501509">
    <property type="component" value="Unassembled WGS sequence"/>
</dbReference>